<evidence type="ECO:0000313" key="4">
    <source>
        <dbReference type="Proteomes" id="UP000001745"/>
    </source>
</evidence>
<feature type="region of interest" description="Disordered" evidence="1">
    <location>
        <begin position="48"/>
        <end position="90"/>
    </location>
</feature>
<evidence type="ECO:0000256" key="1">
    <source>
        <dbReference type="SAM" id="MobiDB-lite"/>
    </source>
</evidence>
<feature type="chain" id="PRO_5002877614" description="C2H2-type domain-containing protein" evidence="2">
    <location>
        <begin position="31"/>
        <end position="162"/>
    </location>
</feature>
<dbReference type="AlphaFoldDB" id="B8MP67"/>
<dbReference type="OrthoDB" id="5084604at2759"/>
<feature type="region of interest" description="Disordered" evidence="1">
    <location>
        <begin position="104"/>
        <end position="130"/>
    </location>
</feature>
<protein>
    <recommendedName>
        <fullName evidence="5">C2H2-type domain-containing protein</fullName>
    </recommendedName>
</protein>
<accession>B8MP67</accession>
<gene>
    <name evidence="3" type="ORF">TSTA_105180</name>
</gene>
<feature type="compositionally biased region" description="Low complexity" evidence="1">
    <location>
        <begin position="121"/>
        <end position="130"/>
    </location>
</feature>
<evidence type="ECO:0000256" key="2">
    <source>
        <dbReference type="SAM" id="SignalP"/>
    </source>
</evidence>
<proteinExistence type="predicted"/>
<dbReference type="GeneID" id="8098739"/>
<dbReference type="Proteomes" id="UP000001745">
    <property type="component" value="Unassembled WGS sequence"/>
</dbReference>
<reference evidence="4" key="1">
    <citation type="journal article" date="2015" name="Genome Announc.">
        <title>Genome sequence of the AIDS-associated pathogen Penicillium marneffei (ATCC18224) and its near taxonomic relative Talaromyces stipitatus (ATCC10500).</title>
        <authorList>
            <person name="Nierman W.C."/>
            <person name="Fedorova-Abrams N.D."/>
            <person name="Andrianopoulos A."/>
        </authorList>
    </citation>
    <scope>NUCLEOTIDE SEQUENCE [LARGE SCALE GENOMIC DNA]</scope>
    <source>
        <strain evidence="4">ATCC 10500 / CBS 375.48 / QM 6759 / NRRL 1006</strain>
    </source>
</reference>
<evidence type="ECO:0000313" key="3">
    <source>
        <dbReference type="EMBL" id="EED14306.1"/>
    </source>
</evidence>
<keyword evidence="4" id="KW-1185">Reference proteome</keyword>
<keyword evidence="2" id="KW-0732">Signal</keyword>
<feature type="signal peptide" evidence="2">
    <location>
        <begin position="1"/>
        <end position="30"/>
    </location>
</feature>
<sequence length="162" mass="17731">MSSSLRVFKKSLILLSALVISSIPYNMAIAKNIRCKCGKRFATVEAMTQHTSDSPLHAQERAQPAADRDTGNETSTHNPSITDNKSQSSTLHWTKEPIAFVKAGANQPTKSWRKGGKAQRNGSNSYHSGSSYGEDYSDIGDNHALCDKDCGWCGHCADYVDY</sequence>
<organism evidence="3 4">
    <name type="scientific">Talaromyces stipitatus (strain ATCC 10500 / CBS 375.48 / QM 6759 / NRRL 1006)</name>
    <name type="common">Penicillium stipitatum</name>
    <dbReference type="NCBI Taxonomy" id="441959"/>
    <lineage>
        <taxon>Eukaryota</taxon>
        <taxon>Fungi</taxon>
        <taxon>Dikarya</taxon>
        <taxon>Ascomycota</taxon>
        <taxon>Pezizomycotina</taxon>
        <taxon>Eurotiomycetes</taxon>
        <taxon>Eurotiomycetidae</taxon>
        <taxon>Eurotiales</taxon>
        <taxon>Trichocomaceae</taxon>
        <taxon>Talaromyces</taxon>
        <taxon>Talaromyces sect. Talaromyces</taxon>
    </lineage>
</organism>
<dbReference type="InParanoid" id="B8MP67"/>
<dbReference type="HOGENOM" id="CLU_1636548_0_0_1"/>
<dbReference type="EMBL" id="EQ962658">
    <property type="protein sequence ID" value="EED14306.1"/>
    <property type="molecule type" value="Genomic_DNA"/>
</dbReference>
<dbReference type="VEuPathDB" id="FungiDB:TSTA_105180"/>
<evidence type="ECO:0008006" key="5">
    <source>
        <dbReference type="Google" id="ProtNLM"/>
    </source>
</evidence>
<feature type="compositionally biased region" description="Polar residues" evidence="1">
    <location>
        <begin position="72"/>
        <end position="90"/>
    </location>
</feature>
<dbReference type="RefSeq" id="XP_002486544.1">
    <property type="nucleotide sequence ID" value="XM_002486499.1"/>
</dbReference>
<name>B8MP67_TALSN</name>